<evidence type="ECO:0000313" key="4">
    <source>
        <dbReference type="Proteomes" id="UP001178508"/>
    </source>
</evidence>
<dbReference type="EMBL" id="OY660879">
    <property type="protein sequence ID" value="CAJ1074962.1"/>
    <property type="molecule type" value="Genomic_DNA"/>
</dbReference>
<dbReference type="PANTHER" id="PTHR16155:SF3">
    <property type="entry name" value="STERILE ALPHA MOTIF DOMAIN-CONTAINING PROTEIN 9-LIKE"/>
    <property type="match status" value="1"/>
</dbReference>
<evidence type="ECO:0000256" key="1">
    <source>
        <dbReference type="SAM" id="MobiDB-lite"/>
    </source>
</evidence>
<dbReference type="Gene3D" id="1.25.40.10">
    <property type="entry name" value="Tetratricopeptide repeat domain"/>
    <property type="match status" value="1"/>
</dbReference>
<feature type="region of interest" description="Disordered" evidence="1">
    <location>
        <begin position="1"/>
        <end position="38"/>
    </location>
</feature>
<gene>
    <name evidence="3" type="ORF">XNOV1_A027221</name>
</gene>
<keyword evidence="4" id="KW-1185">Reference proteome</keyword>
<evidence type="ECO:0000259" key="2">
    <source>
        <dbReference type="PROSITE" id="PS50105"/>
    </source>
</evidence>
<dbReference type="Proteomes" id="UP001178508">
    <property type="component" value="Chromosome 16"/>
</dbReference>
<dbReference type="InterPro" id="IPR011990">
    <property type="entry name" value="TPR-like_helical_dom_sf"/>
</dbReference>
<accession>A0AAV1GLW1</accession>
<dbReference type="Pfam" id="PF00536">
    <property type="entry name" value="SAM_1"/>
    <property type="match status" value="1"/>
</dbReference>
<dbReference type="FunFam" id="1.10.150.50:FF:000126">
    <property type="entry name" value="Zmp:0000000735"/>
    <property type="match status" value="1"/>
</dbReference>
<name>A0AAV1GLW1_XYRNO</name>
<dbReference type="Gene3D" id="1.10.150.50">
    <property type="entry name" value="Transcription Factor, Ets-1"/>
    <property type="match status" value="1"/>
</dbReference>
<protein>
    <submittedName>
        <fullName evidence="3">Sterile alpha motif domain-containing protein 9-like</fullName>
    </submittedName>
</protein>
<dbReference type="InterPro" id="IPR013761">
    <property type="entry name" value="SAM/pointed_sf"/>
</dbReference>
<dbReference type="SUPFAM" id="SSF47769">
    <property type="entry name" value="SAM/Pointed domain"/>
    <property type="match status" value="1"/>
</dbReference>
<dbReference type="PANTHER" id="PTHR16155">
    <property type="entry name" value="DED DOMAIN-CONTAINING PROTEIN"/>
    <property type="match status" value="1"/>
</dbReference>
<feature type="domain" description="SAM" evidence="2">
    <location>
        <begin position="36"/>
        <end position="80"/>
    </location>
</feature>
<dbReference type="InterPro" id="IPR001660">
    <property type="entry name" value="SAM"/>
</dbReference>
<feature type="compositionally biased region" description="Basic and acidic residues" evidence="1">
    <location>
        <begin position="105"/>
        <end position="124"/>
    </location>
</feature>
<proteinExistence type="predicted"/>
<feature type="compositionally biased region" description="Basic residues" evidence="1">
    <location>
        <begin position="1"/>
        <end position="11"/>
    </location>
</feature>
<evidence type="ECO:0000313" key="3">
    <source>
        <dbReference type="EMBL" id="CAJ1074962.1"/>
    </source>
</evidence>
<dbReference type="SMART" id="SM00454">
    <property type="entry name" value="SAM"/>
    <property type="match status" value="1"/>
</dbReference>
<sequence>MGHTNKYKHAPTHPARVNNEETTATADKLDESPEDWTESQVSSWLESIGVKKQYIDKLIEEEVNGRVLLMLDEEFLKTKICMKSGPAHLIIQKRDELIKSNQKTQDNKKSTNAKKPELEQKTGERVPTTIEGPPVQAHEREEDGSQERQSVTSREDCRPRPFDQEGVDFIYVKHRVLQPESGAFNLISPCHEFKSFAAAASLDRTRLQAKFAKEVLKFAVGCINMRTNGTIHFGVMDSREDAGYVHGEIIGIPVKERDIFVDALDYIERCVSSDKEHVRQCVRPPRFIEVMDRNSTEKRFVVEVDVVPSISIVKGKVYVVRLPNFKESTNKVEFEKETILRRVGSKTEPVNEKDLSDFYQRVGDRDALREEEEKKKAFSAPEMCQDLGRKLTMLMTSGKKFIEKDKWFILVTNKFQPGDLRNINWLLNLNIFCVFDFDPDSKISGLCSEYLQHHAANMHSLQSYRISGDMSIKDVTNQLHLFEQTSWIFCNGQTDFKGNETWCDEMTWIKTKVTLLRECVSLICKQILPKGTFQVIFLLTSPVEKPLLHTFNEFFTDMEGHEDIICICESQENFQKWQSFAEGSCGTEAVNNSSVVGMKMSHINSTLLQVQPFKACIRKHLPVFLKGTCLLETHEEEQMYSLEILTVNHCDETNTDFIDEEKVNIEQQFYRGGKVNWLNFWLAEHKYVGEVIKRDAYHAVSRLLLDALKRNADETPVNSINIFHHPGSGGSTVARQVLWNNRKDMRCAVVKPSYSASIVAQHAVELREYEEKDPEKCLTVLLLIEDSDKEYLDDLRNELEVAVNTKKIQYVTACFILLSCRRSYDPEKKCKESPLQNVSVTHKLSDQERRMFSGKREALEKWHEPEFILTFVLMSEGFRKKYIWQFVRNLLQRIDHQSVVTRLILYVALLNTYVQNSFISQSHCEALLALTIRFERFHQHEFKKSLSPQAKLAFLHLRDEKTHIESIRIIHPRVAKEILRQLLRGQTQSSLATQLLFENVLFEHRFGREEYLSFLRAFFIRRSRVSKGDLYDSFFSPLIEHVREKESSDKAIELLKEAFQCFHKDPFFAQQLARLHYTYEKFEAAKHWAETAAQQQPNNSYILDTKGQVYRKWFQAKCKAMDNDNVRKTPQNTADALGTALKALECFQESEKAAEADMENVNNSGFFAEVEVGCSLLKLISSMSVFAHGTTGHSECMKYLLTDYIPEEVKDAWEPFHGRLKKLHKTMQDALEWISEDLSYFQTDISADEEETPESPEEKISHPLTWLAKKSSEYGKFFCEAYSFALQGQSIPGNLTPFQKRMIIYRLGGGNVTSILSKLTDQKDAVTLLEKILSLYPRNPLQAKFGQRDIVNYIMAHISLNCLSPGTQTSVPLTTLQALCRQFPSDKRKCLPSALFLQTLLFWPEDHDTGNERENKYEMVQSAVEHLEKGYWTKMKDIPQRKRRLYTHFFLGSGKGLDKFVHKKKFEKVTNIFSVSEKRMKWFRGEAWKKPEIAMMLKRVSGWTEDGVVYLDGPKKKKFNILPLHVPSVPHSNENITFYLGFTFRGPVACNIIVNK</sequence>
<organism evidence="3 4">
    <name type="scientific">Xyrichtys novacula</name>
    <name type="common">Pearly razorfish</name>
    <name type="synonym">Hemipteronotus novacula</name>
    <dbReference type="NCBI Taxonomy" id="13765"/>
    <lineage>
        <taxon>Eukaryota</taxon>
        <taxon>Metazoa</taxon>
        <taxon>Chordata</taxon>
        <taxon>Craniata</taxon>
        <taxon>Vertebrata</taxon>
        <taxon>Euteleostomi</taxon>
        <taxon>Actinopterygii</taxon>
        <taxon>Neopterygii</taxon>
        <taxon>Teleostei</taxon>
        <taxon>Neoteleostei</taxon>
        <taxon>Acanthomorphata</taxon>
        <taxon>Eupercaria</taxon>
        <taxon>Labriformes</taxon>
        <taxon>Labridae</taxon>
        <taxon>Xyrichtys</taxon>
    </lineage>
</organism>
<dbReference type="GO" id="GO:0005737">
    <property type="term" value="C:cytoplasm"/>
    <property type="evidence" value="ECO:0007669"/>
    <property type="project" value="TreeGrafter"/>
</dbReference>
<feature type="region of interest" description="Disordered" evidence="1">
    <location>
        <begin position="100"/>
        <end position="160"/>
    </location>
</feature>
<dbReference type="PROSITE" id="PS50105">
    <property type="entry name" value="SAM_DOMAIN"/>
    <property type="match status" value="1"/>
</dbReference>
<dbReference type="SUPFAM" id="SSF48452">
    <property type="entry name" value="TPR-like"/>
    <property type="match status" value="1"/>
</dbReference>
<feature type="compositionally biased region" description="Basic and acidic residues" evidence="1">
    <location>
        <begin position="137"/>
        <end position="146"/>
    </location>
</feature>
<reference evidence="3" key="1">
    <citation type="submission" date="2023-08" db="EMBL/GenBank/DDBJ databases">
        <authorList>
            <person name="Alioto T."/>
            <person name="Alioto T."/>
            <person name="Gomez Garrido J."/>
        </authorList>
    </citation>
    <scope>NUCLEOTIDE SEQUENCE</scope>
</reference>